<dbReference type="Proteomes" id="UP000287872">
    <property type="component" value="Unassembled WGS sequence"/>
</dbReference>
<protein>
    <submittedName>
        <fullName evidence="1">Uncharacterized protein</fullName>
    </submittedName>
</protein>
<dbReference type="AlphaFoldDB" id="A0A401UN50"/>
<name>A0A401UN50_9CLOT</name>
<keyword evidence="2" id="KW-1185">Reference proteome</keyword>
<sequence length="55" mass="6682">MNMYQDLAKEYQINITGNREADRVIVEEFNKNSVMNKVQLKKVLWKNFKETFKKK</sequence>
<evidence type="ECO:0000313" key="1">
    <source>
        <dbReference type="EMBL" id="GCD10964.1"/>
    </source>
</evidence>
<dbReference type="RefSeq" id="WP_164946979.1">
    <property type="nucleotide sequence ID" value="NZ_BHYK01000013.1"/>
</dbReference>
<dbReference type="EMBL" id="BHYK01000013">
    <property type="protein sequence ID" value="GCD10964.1"/>
    <property type="molecule type" value="Genomic_DNA"/>
</dbReference>
<gene>
    <name evidence="1" type="ORF">Ctaglu_25870</name>
</gene>
<organism evidence="1 2">
    <name type="scientific">Clostridium tagluense</name>
    <dbReference type="NCBI Taxonomy" id="360422"/>
    <lineage>
        <taxon>Bacteria</taxon>
        <taxon>Bacillati</taxon>
        <taxon>Bacillota</taxon>
        <taxon>Clostridia</taxon>
        <taxon>Eubacteriales</taxon>
        <taxon>Clostridiaceae</taxon>
        <taxon>Clostridium</taxon>
    </lineage>
</organism>
<evidence type="ECO:0000313" key="2">
    <source>
        <dbReference type="Proteomes" id="UP000287872"/>
    </source>
</evidence>
<proteinExistence type="predicted"/>
<dbReference type="GeneID" id="77241307"/>
<reference evidence="1 2" key="1">
    <citation type="submission" date="2018-11" db="EMBL/GenBank/DDBJ databases">
        <title>Genome sequencing and assembly of Clostridium tagluense strain A121.</title>
        <authorList>
            <person name="Murakami T."/>
            <person name="Segawa T."/>
            <person name="Shcherbakova V.A."/>
            <person name="Mori H."/>
            <person name="Yoshimura Y."/>
        </authorList>
    </citation>
    <scope>NUCLEOTIDE SEQUENCE [LARGE SCALE GENOMIC DNA]</scope>
    <source>
        <strain evidence="1 2">A121</strain>
    </source>
</reference>
<accession>A0A401UN50</accession>
<comment type="caution">
    <text evidence="1">The sequence shown here is derived from an EMBL/GenBank/DDBJ whole genome shotgun (WGS) entry which is preliminary data.</text>
</comment>